<protein>
    <submittedName>
        <fullName evidence="2">Uncharacterized protein</fullName>
    </submittedName>
</protein>
<name>A0A2P7AUS5_9HYPH</name>
<accession>A0A2P7AUS5</accession>
<feature type="compositionally biased region" description="Basic and acidic residues" evidence="1">
    <location>
        <begin position="43"/>
        <end position="54"/>
    </location>
</feature>
<evidence type="ECO:0000313" key="2">
    <source>
        <dbReference type="EMBL" id="PSH57968.1"/>
    </source>
</evidence>
<gene>
    <name evidence="2" type="ORF">CU100_09835</name>
</gene>
<sequence>MVAPQMISPDGAHFRLCHKKPDQQEGCDQLIGLLALTRTCRRRSDQKDNIHSETDNQTDGARGGGKGLTDAFFDDALGDSCKTVYTDCFREATQDD</sequence>
<dbReference type="EMBL" id="PGGN01000002">
    <property type="protein sequence ID" value="PSH57968.1"/>
    <property type="molecule type" value="Genomic_DNA"/>
</dbReference>
<keyword evidence="3" id="KW-1185">Reference proteome</keyword>
<evidence type="ECO:0000313" key="3">
    <source>
        <dbReference type="Proteomes" id="UP000241158"/>
    </source>
</evidence>
<dbReference type="AlphaFoldDB" id="A0A2P7AUS5"/>
<reference evidence="3" key="1">
    <citation type="submission" date="2017-11" db="EMBL/GenBank/DDBJ databases">
        <authorList>
            <person name="Kuznetsova I."/>
            <person name="Sazanova A."/>
            <person name="Chirak E."/>
            <person name="Safronova V."/>
            <person name="Willems A."/>
        </authorList>
    </citation>
    <scope>NUCLEOTIDE SEQUENCE [LARGE SCALE GENOMIC DNA]</scope>
    <source>
        <strain evidence="3">PEPV15</strain>
    </source>
</reference>
<dbReference type="Proteomes" id="UP000241158">
    <property type="component" value="Unassembled WGS sequence"/>
</dbReference>
<organism evidence="2 3">
    <name type="scientific">Phyllobacterium endophyticum</name>
    <dbReference type="NCBI Taxonomy" id="1149773"/>
    <lineage>
        <taxon>Bacteria</taxon>
        <taxon>Pseudomonadati</taxon>
        <taxon>Pseudomonadota</taxon>
        <taxon>Alphaproteobacteria</taxon>
        <taxon>Hyphomicrobiales</taxon>
        <taxon>Phyllobacteriaceae</taxon>
        <taxon>Phyllobacterium</taxon>
    </lineage>
</organism>
<feature type="region of interest" description="Disordered" evidence="1">
    <location>
        <begin position="43"/>
        <end position="65"/>
    </location>
</feature>
<comment type="caution">
    <text evidence="2">The sequence shown here is derived from an EMBL/GenBank/DDBJ whole genome shotgun (WGS) entry which is preliminary data.</text>
</comment>
<proteinExistence type="predicted"/>
<evidence type="ECO:0000256" key="1">
    <source>
        <dbReference type="SAM" id="MobiDB-lite"/>
    </source>
</evidence>